<organism evidence="4 5">
    <name type="scientific">Aspergillus granulosus</name>
    <dbReference type="NCBI Taxonomy" id="176169"/>
    <lineage>
        <taxon>Eukaryota</taxon>
        <taxon>Fungi</taxon>
        <taxon>Dikarya</taxon>
        <taxon>Ascomycota</taxon>
        <taxon>Pezizomycotina</taxon>
        <taxon>Eurotiomycetes</taxon>
        <taxon>Eurotiomycetidae</taxon>
        <taxon>Eurotiales</taxon>
        <taxon>Aspergillaceae</taxon>
        <taxon>Aspergillus</taxon>
        <taxon>Aspergillus subgen. Nidulantes</taxon>
    </lineage>
</organism>
<dbReference type="EMBL" id="JBFXLT010000141">
    <property type="protein sequence ID" value="KAL2803349.1"/>
    <property type="molecule type" value="Genomic_DNA"/>
</dbReference>
<reference evidence="4 5" key="1">
    <citation type="submission" date="2024-07" db="EMBL/GenBank/DDBJ databases">
        <title>Section-level genome sequencing and comparative genomics of Aspergillus sections Usti and Cavernicolus.</title>
        <authorList>
            <consortium name="Lawrence Berkeley National Laboratory"/>
            <person name="Nybo J.L."/>
            <person name="Vesth T.C."/>
            <person name="Theobald S."/>
            <person name="Frisvad J.C."/>
            <person name="Larsen T.O."/>
            <person name="Kjaerboelling I."/>
            <person name="Rothschild-Mancinelli K."/>
            <person name="Lyhne E.K."/>
            <person name="Kogle M.E."/>
            <person name="Barry K."/>
            <person name="Clum A."/>
            <person name="Na H."/>
            <person name="Ledsgaard L."/>
            <person name="Lin J."/>
            <person name="Lipzen A."/>
            <person name="Kuo A."/>
            <person name="Riley R."/>
            <person name="Mondo S."/>
            <person name="Labutti K."/>
            <person name="Haridas S."/>
            <person name="Pangalinan J."/>
            <person name="Salamov A.A."/>
            <person name="Simmons B.A."/>
            <person name="Magnuson J.K."/>
            <person name="Chen J."/>
            <person name="Drula E."/>
            <person name="Henrissat B."/>
            <person name="Wiebenga A."/>
            <person name="Lubbers R.J."/>
            <person name="Gomes A.C."/>
            <person name="Makela M.R."/>
            <person name="Stajich J."/>
            <person name="Grigoriev I.V."/>
            <person name="Mortensen U.H."/>
            <person name="De Vries R.P."/>
            <person name="Baker S.E."/>
            <person name="Andersen M.R."/>
        </authorList>
    </citation>
    <scope>NUCLEOTIDE SEQUENCE [LARGE SCALE GENOMIC DNA]</scope>
    <source>
        <strain evidence="4 5">CBS 588.65</strain>
    </source>
</reference>
<evidence type="ECO:0000259" key="2">
    <source>
        <dbReference type="Pfam" id="PF01048"/>
    </source>
</evidence>
<protein>
    <submittedName>
        <fullName evidence="4">Nucleoside phosphorylase domain-containing protein</fullName>
    </submittedName>
</protein>
<dbReference type="Gene3D" id="3.40.50.1580">
    <property type="entry name" value="Nucleoside phosphorylase domain"/>
    <property type="match status" value="1"/>
</dbReference>
<feature type="domain" description="Ubiquitin-like" evidence="3">
    <location>
        <begin position="396"/>
        <end position="477"/>
    </location>
</feature>
<dbReference type="InterPro" id="IPR053137">
    <property type="entry name" value="NLR-like"/>
</dbReference>
<dbReference type="InterPro" id="IPR035994">
    <property type="entry name" value="Nucleoside_phosphorylase_sf"/>
</dbReference>
<dbReference type="PANTHER" id="PTHR46082:SF11">
    <property type="entry name" value="AAA+ ATPASE DOMAIN-CONTAINING PROTEIN-RELATED"/>
    <property type="match status" value="1"/>
</dbReference>
<accession>A0ABR4GW87</accession>
<dbReference type="InterPro" id="IPR000845">
    <property type="entry name" value="Nucleoside_phosphorylase_d"/>
</dbReference>
<feature type="domain" description="Nucleoside phosphorylase" evidence="2">
    <location>
        <begin position="51"/>
        <end position="336"/>
    </location>
</feature>
<sequence length="503" mass="56607">MDRPGRRRYDEEGSSPEGSRKKRRGYDGSPIQSTNKTNKHCANHRSHEDYTVAVVCAKGFELSAVRYMLDEEHPSLPTMPGDSNSYVLGKLSRHDVVIVCLPHTQGKGAAAIVATNMGRTFPAIKWRLLVGIGGGVPSPAHDIRLGDIVVSMPDGPFGGVVQYDLGKDIEDGFTLGGFLLPPPPRLRSAVEMMRSDHLIKSNKVNVFLSAMLRKLPRHSDYERPSADSDLLFQPDYPHANQGTCRGCERSQIVDRPARGSDTPEIHYGLVASGDRVMRSAMKRNKISRDIGDILCFEMEAAGIMTEFPCIVIRGISDYADTHKSDIWQHYAAATAAACAKELLSYLDPEEDQTPPKLTTIAKKALPERLIQEHLWSGILEPLKSDTLRMPPQMKSPEHVTVIDARNRRIRFFLDTISSVELFTVILEEKFKDLGLEKIKRREWYLQDHHTGKRLDLTKPWESLIWPGQLLDMTMIFRRRNISSTQCPACHSDNLCDPEKQVTW</sequence>
<evidence type="ECO:0000313" key="5">
    <source>
        <dbReference type="Proteomes" id="UP001610334"/>
    </source>
</evidence>
<dbReference type="SUPFAM" id="SSF53167">
    <property type="entry name" value="Purine and uridine phosphorylases"/>
    <property type="match status" value="1"/>
</dbReference>
<comment type="caution">
    <text evidence="4">The sequence shown here is derived from an EMBL/GenBank/DDBJ whole genome shotgun (WGS) entry which is preliminary data.</text>
</comment>
<evidence type="ECO:0000259" key="3">
    <source>
        <dbReference type="Pfam" id="PF22893"/>
    </source>
</evidence>
<dbReference type="Pfam" id="PF01048">
    <property type="entry name" value="PNP_UDP_1"/>
    <property type="match status" value="1"/>
</dbReference>
<name>A0ABR4GW87_9EURO</name>
<keyword evidence="5" id="KW-1185">Reference proteome</keyword>
<gene>
    <name evidence="4" type="ORF">BJX63DRAFT_75053</name>
</gene>
<feature type="compositionally biased region" description="Basic and acidic residues" evidence="1">
    <location>
        <begin position="1"/>
        <end position="11"/>
    </location>
</feature>
<evidence type="ECO:0000313" key="4">
    <source>
        <dbReference type="EMBL" id="KAL2803349.1"/>
    </source>
</evidence>
<proteinExistence type="predicted"/>
<dbReference type="Pfam" id="PF22893">
    <property type="entry name" value="ULD_2"/>
    <property type="match status" value="1"/>
</dbReference>
<dbReference type="PANTHER" id="PTHR46082">
    <property type="entry name" value="ATP/GTP-BINDING PROTEIN-RELATED"/>
    <property type="match status" value="1"/>
</dbReference>
<feature type="region of interest" description="Disordered" evidence="1">
    <location>
        <begin position="1"/>
        <end position="43"/>
    </location>
</feature>
<dbReference type="InterPro" id="IPR054464">
    <property type="entry name" value="ULD_fung"/>
</dbReference>
<evidence type="ECO:0000256" key="1">
    <source>
        <dbReference type="SAM" id="MobiDB-lite"/>
    </source>
</evidence>
<dbReference type="Proteomes" id="UP001610334">
    <property type="component" value="Unassembled WGS sequence"/>
</dbReference>